<dbReference type="RefSeq" id="WP_280573238.1">
    <property type="nucleotide sequence ID" value="NZ_JARXRM010000021.1"/>
</dbReference>
<comment type="caution">
    <text evidence="2">The sequence shown here is derived from an EMBL/GenBank/DDBJ whole genome shotgun (WGS) entry which is preliminary data.</text>
</comment>
<organism evidence="2 3">
    <name type="scientific">Luteimonas endophytica</name>
    <dbReference type="NCBI Taxonomy" id="3042023"/>
    <lineage>
        <taxon>Bacteria</taxon>
        <taxon>Pseudomonadati</taxon>
        <taxon>Pseudomonadota</taxon>
        <taxon>Gammaproteobacteria</taxon>
        <taxon>Lysobacterales</taxon>
        <taxon>Lysobacteraceae</taxon>
        <taxon>Luteimonas</taxon>
    </lineage>
</organism>
<evidence type="ECO:0000256" key="1">
    <source>
        <dbReference type="SAM" id="Coils"/>
    </source>
</evidence>
<name>A0ABT6J690_9GAMM</name>
<accession>A0ABT6J690</accession>
<gene>
    <name evidence="2" type="ORF">QFW77_04950</name>
</gene>
<evidence type="ECO:0000313" key="2">
    <source>
        <dbReference type="EMBL" id="MDH5822339.1"/>
    </source>
</evidence>
<evidence type="ECO:0000313" key="3">
    <source>
        <dbReference type="Proteomes" id="UP001156940"/>
    </source>
</evidence>
<reference evidence="2 3" key="1">
    <citation type="submission" date="2023-04" db="EMBL/GenBank/DDBJ databases">
        <title>Luteimonas endophyticus RD2P54.</title>
        <authorList>
            <person name="Sun J.-Q."/>
        </authorList>
    </citation>
    <scope>NUCLEOTIDE SEQUENCE [LARGE SCALE GENOMIC DNA]</scope>
    <source>
        <strain evidence="2 3">RD2P54</strain>
    </source>
</reference>
<dbReference type="EMBL" id="JARXRM010000021">
    <property type="protein sequence ID" value="MDH5822339.1"/>
    <property type="molecule type" value="Genomic_DNA"/>
</dbReference>
<protein>
    <submittedName>
        <fullName evidence="2">Uncharacterized protein</fullName>
    </submittedName>
</protein>
<keyword evidence="3" id="KW-1185">Reference proteome</keyword>
<proteinExistence type="predicted"/>
<feature type="coiled-coil region" evidence="1">
    <location>
        <begin position="26"/>
        <end position="53"/>
    </location>
</feature>
<dbReference type="Proteomes" id="UP001156940">
    <property type="component" value="Unassembled WGS sequence"/>
</dbReference>
<keyword evidence="1" id="KW-0175">Coiled coil</keyword>
<sequence length="157" mass="17793">MLLSIAALIGIAFSGFVWQGAQREEVRQAEQARDAAVEKQNDLLRELEGLRSQVRTGAKGVQCLNVLPSWERELTSCRATLGRLQANGGIFQRIEALQRSSERLKQESNYIIRPGLSVNRKESLNEGEKSELEDLTRRDIQIHQQILDLQERLHCGN</sequence>